<dbReference type="Gene3D" id="1.10.8.10">
    <property type="entry name" value="DNA helicase RuvA subunit, C-terminal domain"/>
    <property type="match status" value="1"/>
</dbReference>
<dbReference type="PANTHER" id="PTHR46535">
    <property type="entry name" value="NEDD4-BINDING PROTEIN 2"/>
    <property type="match status" value="1"/>
</dbReference>
<dbReference type="SUPFAM" id="SSF160443">
    <property type="entry name" value="SMR domain-like"/>
    <property type="match status" value="1"/>
</dbReference>
<name>A0A6B0VEX2_IXORI</name>
<reference evidence="3" key="1">
    <citation type="submission" date="2019-12" db="EMBL/GenBank/DDBJ databases">
        <title>An insight into the sialome of adult female Ixodes ricinus ticks feeding for 6 days.</title>
        <authorList>
            <person name="Perner J."/>
            <person name="Ribeiro J.M.C."/>
        </authorList>
    </citation>
    <scope>NUCLEOTIDE SEQUENCE</scope>
    <source>
        <strain evidence="3">Semi-engorged</strain>
        <tissue evidence="3">Salivary glands</tissue>
    </source>
</reference>
<feature type="region of interest" description="Disordered" evidence="1">
    <location>
        <begin position="909"/>
        <end position="948"/>
    </location>
</feature>
<evidence type="ECO:0000313" key="3">
    <source>
        <dbReference type="EMBL" id="MXV01011.1"/>
    </source>
</evidence>
<dbReference type="SMART" id="SM01162">
    <property type="entry name" value="DUF1771"/>
    <property type="match status" value="1"/>
</dbReference>
<dbReference type="InterPro" id="IPR013899">
    <property type="entry name" value="DUF1771"/>
</dbReference>
<dbReference type="GO" id="GO:0005634">
    <property type="term" value="C:nucleus"/>
    <property type="evidence" value="ECO:0007669"/>
    <property type="project" value="TreeGrafter"/>
</dbReference>
<protein>
    <recommendedName>
        <fullName evidence="2">Smr domain-containing protein</fullName>
    </recommendedName>
</protein>
<feature type="region of interest" description="Disordered" evidence="1">
    <location>
        <begin position="468"/>
        <end position="496"/>
    </location>
</feature>
<dbReference type="Pfam" id="PF13671">
    <property type="entry name" value="AAA_33"/>
    <property type="match status" value="1"/>
</dbReference>
<dbReference type="SUPFAM" id="SSF52540">
    <property type="entry name" value="P-loop containing nucleoside triphosphate hydrolases"/>
    <property type="match status" value="1"/>
</dbReference>
<dbReference type="Gene3D" id="3.30.1370.110">
    <property type="match status" value="1"/>
</dbReference>
<feature type="compositionally biased region" description="Basic and acidic residues" evidence="1">
    <location>
        <begin position="604"/>
        <end position="627"/>
    </location>
</feature>
<evidence type="ECO:0000256" key="1">
    <source>
        <dbReference type="SAM" id="MobiDB-lite"/>
    </source>
</evidence>
<feature type="compositionally biased region" description="Polar residues" evidence="1">
    <location>
        <begin position="473"/>
        <end position="490"/>
    </location>
</feature>
<dbReference type="InterPro" id="IPR027417">
    <property type="entry name" value="P-loop_NTPase"/>
</dbReference>
<dbReference type="InterPro" id="IPR002625">
    <property type="entry name" value="Smr_dom"/>
</dbReference>
<dbReference type="EMBL" id="GIFC01018927">
    <property type="protein sequence ID" value="MXV01011.1"/>
    <property type="molecule type" value="Transcribed_RNA"/>
</dbReference>
<feature type="compositionally biased region" description="Polar residues" evidence="1">
    <location>
        <begin position="111"/>
        <end position="125"/>
    </location>
</feature>
<dbReference type="PANTHER" id="PTHR46535:SF1">
    <property type="entry name" value="NEDD4-BINDING PROTEIN 2"/>
    <property type="match status" value="1"/>
</dbReference>
<feature type="compositionally biased region" description="Polar residues" evidence="1">
    <location>
        <begin position="1030"/>
        <end position="1040"/>
    </location>
</feature>
<dbReference type="InterPro" id="IPR041801">
    <property type="entry name" value="N4BP2_CUE"/>
</dbReference>
<organism evidence="3">
    <name type="scientific">Ixodes ricinus</name>
    <name type="common">Common tick</name>
    <name type="synonym">Acarus ricinus</name>
    <dbReference type="NCBI Taxonomy" id="34613"/>
    <lineage>
        <taxon>Eukaryota</taxon>
        <taxon>Metazoa</taxon>
        <taxon>Ecdysozoa</taxon>
        <taxon>Arthropoda</taxon>
        <taxon>Chelicerata</taxon>
        <taxon>Arachnida</taxon>
        <taxon>Acari</taxon>
        <taxon>Parasitiformes</taxon>
        <taxon>Ixodida</taxon>
        <taxon>Ixodoidea</taxon>
        <taxon>Ixodidae</taxon>
        <taxon>Ixodinae</taxon>
        <taxon>Ixodes</taxon>
    </lineage>
</organism>
<evidence type="ECO:0000259" key="2">
    <source>
        <dbReference type="PROSITE" id="PS50828"/>
    </source>
</evidence>
<dbReference type="InterPro" id="IPR052772">
    <property type="entry name" value="Endo/PolyKinase_Domain-Protein"/>
</dbReference>
<dbReference type="Pfam" id="PF08590">
    <property type="entry name" value="DUF1771"/>
    <property type="match status" value="1"/>
</dbReference>
<feature type="region of interest" description="Disordered" evidence="1">
    <location>
        <begin position="216"/>
        <end position="236"/>
    </location>
</feature>
<dbReference type="SMART" id="SM00463">
    <property type="entry name" value="SMR"/>
    <property type="match status" value="1"/>
</dbReference>
<accession>A0A6B0VEX2</accession>
<feature type="region of interest" description="Disordered" evidence="1">
    <location>
        <begin position="1"/>
        <end position="28"/>
    </location>
</feature>
<dbReference type="Gene3D" id="3.40.50.300">
    <property type="entry name" value="P-loop containing nucleotide triphosphate hydrolases"/>
    <property type="match status" value="1"/>
</dbReference>
<sequence length="1347" mass="148491">MPRKRRIPQKCPNEFDPQQRLDPSSAGGAILPDGIIRNSFAIGEDIHPGECLRNLQEMFQGKLDADVIHMVLTECEFNVNNALEALFTLLPQDSAAASPGDLLSAATSTFRASSNDLSPSTSSESLAGGENIVTSEAEVHKSSEESERESVLGVDFRCPPPAENPPSTPFFSSLSRYVDAPPFVPCLPQPKASSTDTCASAKPVNVTTGSVSDSFVGHGREVKKNTEQPLSSSKDQDDLKELVANGEQVLVLIRGLPGSGKSTLAEKIRGRNGVVLSADHFFYRKGMYVFDRMRLSEAHEWNKRRASRAIQDGRSPVVIDNTNVEVWEMMPYVALALRARYRVVVLEPDTPWKFNPKQLTRRNTHGVPRRNIESMLERYDHSVTAESLCRTFGFFPSGPRPEGVTASPIPNPTVSSVDHPVPVATDSAAGEVVEAVEDSGACKTAAAEKASTGLETISLQDLMALVQNDSEESGSGSRQNSDSWSSGQDTNDWEDATEHDDDFLWTASSKSAASRARTGLAVEDALFEEPEMTDSGSEADDIPTEHIVAEDIKLPSIESSPSAQEYADCADTLVDDAPKPQRELPTTKSTGHLPKAENPFLLEKFPEFSEPWEPHEKPAPVDDDTPKPQRSPQRSRQSPRKTSGDRARSSSPVPEVPHTVPRTTESSRQGRSAVRRPIFGLEKVVRSNTWTFPEFAVYEPPPVDLTDVAGVSPEKKDASSSTDGSDFALVQKILTGESDELKVLVGRCPVTDDPPDYEALFPLYRSNTVERSTDTNDLPTNDLDFADRLALLQQCIPGVSSPDLEDIFQRCHGDHVWAADLLLESNVPCDLQPLVIEEDGDAPKPTEASSDSGCNREAIAVAVISELSLPVTSGLATPQAAIGMPIPAVLPVAEVPELETSSAIPTVEQALPSSSKLPEKQQGPATASSDVVVNNKSRDSFSEPSVRPRKSVGREFTFTLDHSFACQLVDAFGSEGLHVSLDAFSHQDLSVTVSNDMAKELHRLWMETLRSTMKREEEEIMEMWAAPSVEETTSQAQAGTENDRREASPDVDCGPLPTLNDDPQWAKAPHEMSFREIMEMEAALEKKRKDWAKNNAYMDMATKLKHKQLYDRFPGVDRQALDDIFVASNYSLIQSISTINETLGMASEEENVEDYERKIVELVALESMRPGDQQDDEWQPAVEGHEDLYDRLQLVGDYDVIRREATVHYHMRQEAFRKAKEAYQRGMKTVAAFYSQQGRAYAQKMREANERASEKLVQLRNAGSDDNSLDLHGLHVQEAIQVLKNFVKLKKREAWCLQKKVVLRIITGRGAHSALNIPKVKFAVEGFLLSSQLNYKEVQAGMFHVML</sequence>
<dbReference type="InterPro" id="IPR036063">
    <property type="entry name" value="Smr_dom_sf"/>
</dbReference>
<dbReference type="PROSITE" id="PS50828">
    <property type="entry name" value="SMR"/>
    <property type="match status" value="1"/>
</dbReference>
<feature type="region of interest" description="Disordered" evidence="1">
    <location>
        <begin position="553"/>
        <end position="673"/>
    </location>
</feature>
<feature type="region of interest" description="Disordered" evidence="1">
    <location>
        <begin position="111"/>
        <end position="130"/>
    </location>
</feature>
<feature type="compositionally biased region" description="Polar residues" evidence="1">
    <location>
        <begin position="923"/>
        <end position="935"/>
    </location>
</feature>
<dbReference type="CDD" id="cd14365">
    <property type="entry name" value="CUE_N4BP2"/>
    <property type="match status" value="1"/>
</dbReference>
<dbReference type="GO" id="GO:0004519">
    <property type="term" value="F:endonuclease activity"/>
    <property type="evidence" value="ECO:0007669"/>
    <property type="project" value="TreeGrafter"/>
</dbReference>
<feature type="domain" description="Smr" evidence="2">
    <location>
        <begin position="1269"/>
        <end position="1347"/>
    </location>
</feature>
<feature type="region of interest" description="Disordered" evidence="1">
    <location>
        <begin position="1027"/>
        <end position="1065"/>
    </location>
</feature>
<proteinExistence type="predicted"/>
<feature type="compositionally biased region" description="Polar residues" evidence="1">
    <location>
        <begin position="661"/>
        <end position="670"/>
    </location>
</feature>